<proteinExistence type="predicted"/>
<dbReference type="Proteomes" id="UP000805649">
    <property type="component" value="Unassembled WGS sequence"/>
</dbReference>
<organism evidence="1 2">
    <name type="scientific">Colletotrichum truncatum</name>
    <name type="common">Anthracnose fungus</name>
    <name type="synonym">Colletotrichum capsici</name>
    <dbReference type="NCBI Taxonomy" id="5467"/>
    <lineage>
        <taxon>Eukaryota</taxon>
        <taxon>Fungi</taxon>
        <taxon>Dikarya</taxon>
        <taxon>Ascomycota</taxon>
        <taxon>Pezizomycotina</taxon>
        <taxon>Sordariomycetes</taxon>
        <taxon>Hypocreomycetidae</taxon>
        <taxon>Glomerellales</taxon>
        <taxon>Glomerellaceae</taxon>
        <taxon>Colletotrichum</taxon>
        <taxon>Colletotrichum truncatum species complex</taxon>
    </lineage>
</organism>
<evidence type="ECO:0000313" key="2">
    <source>
        <dbReference type="Proteomes" id="UP000805649"/>
    </source>
</evidence>
<comment type="caution">
    <text evidence="1">The sequence shown here is derived from an EMBL/GenBank/DDBJ whole genome shotgun (WGS) entry which is preliminary data.</text>
</comment>
<evidence type="ECO:0000313" key="1">
    <source>
        <dbReference type="EMBL" id="KAL0933538.1"/>
    </source>
</evidence>
<gene>
    <name evidence="1" type="ORF">CTRU02_212501</name>
</gene>
<protein>
    <submittedName>
        <fullName evidence="1">Alcohol dehydrogenase protein</fullName>
    </submittedName>
</protein>
<reference evidence="1 2" key="1">
    <citation type="journal article" date="2020" name="Phytopathology">
        <title>Genome Sequence Resources of Colletotrichum truncatum, C. plurivorum, C. musicola, and C. sojae: Four Species Pathogenic to Soybean (Glycine max).</title>
        <authorList>
            <person name="Rogerio F."/>
            <person name="Boufleur T.R."/>
            <person name="Ciampi-Guillardi M."/>
            <person name="Sukno S.A."/>
            <person name="Thon M.R."/>
            <person name="Massola Junior N.S."/>
            <person name="Baroncelli R."/>
        </authorList>
    </citation>
    <scope>NUCLEOTIDE SEQUENCE [LARGE SCALE GENOMIC DNA]</scope>
    <source>
        <strain evidence="1 2">CMES1059</strain>
    </source>
</reference>
<keyword evidence="2" id="KW-1185">Reference proteome</keyword>
<sequence>MQRRKPRRSTENHTDHRVVHSASAKVPTPAVETDMSFDLSWPNATMRAVVYQGTPFQMTVEDVAKPAILNETDVVVRMTTAGICGSDLHTYRGYMSGVVPYIMGHEAVGYVSEVGEAVSSLAVGDYVIIPDTVSPDQLEMEPTSKEYFGFGNSQMGLGGLQGFIAEYARVPFAEANLIPIPLTHETANSTIERDYLTVSDIFATGWAGIDYTGFQPGDSVAVFGAGPVGLLSAYSAILRGASKVYVVDHVEERLKLAASIGAIPINFAKDDPVDQILAREPRGVMRTVDCVGMEALNTDLEMDESVVVQQMIDVVHFGGGIGQLGVYKSQASSPGAPYGSTMSPTIPFPIATFFAKGLSFRTGAVDPKKYAPMLIDLINNGKAHPSFVISTVISIEDAPKYYDRFNSKKETKVAIYFAE</sequence>
<accession>A0ACC3YNQ4</accession>
<name>A0ACC3YNQ4_COLTU</name>
<dbReference type="EMBL" id="VUJX02000008">
    <property type="protein sequence ID" value="KAL0933538.1"/>
    <property type="molecule type" value="Genomic_DNA"/>
</dbReference>